<dbReference type="EMBL" id="BART01041130">
    <property type="protein sequence ID" value="GAH23425.1"/>
    <property type="molecule type" value="Genomic_DNA"/>
</dbReference>
<protein>
    <submittedName>
        <fullName evidence="1">Uncharacterized protein</fullName>
    </submittedName>
</protein>
<gene>
    <name evidence="1" type="ORF">S01H4_66422</name>
</gene>
<comment type="caution">
    <text evidence="1">The sequence shown here is derived from an EMBL/GenBank/DDBJ whole genome shotgun (WGS) entry which is preliminary data.</text>
</comment>
<sequence>VVSNNPPEWQNGKYGMYLESPYNPDFIEQLKKTVPEDERKWDSARKQWWISDAYLDEVDILLFEHFEKSGYGRF</sequence>
<organism evidence="1">
    <name type="scientific">marine sediment metagenome</name>
    <dbReference type="NCBI Taxonomy" id="412755"/>
    <lineage>
        <taxon>unclassified sequences</taxon>
        <taxon>metagenomes</taxon>
        <taxon>ecological metagenomes</taxon>
    </lineage>
</organism>
<feature type="non-terminal residue" evidence="1">
    <location>
        <position position="1"/>
    </location>
</feature>
<feature type="non-terminal residue" evidence="1">
    <location>
        <position position="74"/>
    </location>
</feature>
<proteinExistence type="predicted"/>
<dbReference type="AlphaFoldDB" id="X1ESZ2"/>
<name>X1ESZ2_9ZZZZ</name>
<reference evidence="1" key="1">
    <citation type="journal article" date="2014" name="Front. Microbiol.">
        <title>High frequency of phylogenetically diverse reductive dehalogenase-homologous genes in deep subseafloor sedimentary metagenomes.</title>
        <authorList>
            <person name="Kawai M."/>
            <person name="Futagami T."/>
            <person name="Toyoda A."/>
            <person name="Takaki Y."/>
            <person name="Nishi S."/>
            <person name="Hori S."/>
            <person name="Arai W."/>
            <person name="Tsubouchi T."/>
            <person name="Morono Y."/>
            <person name="Uchiyama I."/>
            <person name="Ito T."/>
            <person name="Fujiyama A."/>
            <person name="Inagaki F."/>
            <person name="Takami H."/>
        </authorList>
    </citation>
    <scope>NUCLEOTIDE SEQUENCE</scope>
    <source>
        <strain evidence="1">Expedition CK06-06</strain>
    </source>
</reference>
<evidence type="ECO:0000313" key="1">
    <source>
        <dbReference type="EMBL" id="GAH23425.1"/>
    </source>
</evidence>
<accession>X1ESZ2</accession>